<name>K9TCB3_9CYAN</name>
<dbReference type="HOGENOM" id="CLU_488204_0_0_3"/>
<feature type="region of interest" description="Disordered" evidence="1">
    <location>
        <begin position="114"/>
        <end position="134"/>
    </location>
</feature>
<organism evidence="3 4">
    <name type="scientific">Oscillatoria acuminata PCC 6304</name>
    <dbReference type="NCBI Taxonomy" id="56110"/>
    <lineage>
        <taxon>Bacteria</taxon>
        <taxon>Bacillati</taxon>
        <taxon>Cyanobacteriota</taxon>
        <taxon>Cyanophyceae</taxon>
        <taxon>Oscillatoriophycideae</taxon>
        <taxon>Oscillatoriales</taxon>
        <taxon>Oscillatoriaceae</taxon>
        <taxon>Oscillatoria</taxon>
    </lineage>
</organism>
<gene>
    <name evidence="3" type="ORF">Oscil6304_0426</name>
</gene>
<evidence type="ECO:0000313" key="4">
    <source>
        <dbReference type="Proteomes" id="UP000010367"/>
    </source>
</evidence>
<evidence type="ECO:0000256" key="1">
    <source>
        <dbReference type="SAM" id="MobiDB-lite"/>
    </source>
</evidence>
<dbReference type="RefSeq" id="WP_015146825.1">
    <property type="nucleotide sequence ID" value="NC_019693.1"/>
</dbReference>
<feature type="compositionally biased region" description="Polar residues" evidence="1">
    <location>
        <begin position="1"/>
        <end position="16"/>
    </location>
</feature>
<feature type="domain" description="DUF6788" evidence="2">
    <location>
        <begin position="517"/>
        <end position="557"/>
    </location>
</feature>
<dbReference type="STRING" id="56110.Oscil6304_0426"/>
<dbReference type="EMBL" id="CP003607">
    <property type="protein sequence ID" value="AFY80175.1"/>
    <property type="molecule type" value="Genomic_DNA"/>
</dbReference>
<proteinExistence type="predicted"/>
<dbReference type="InterPro" id="IPR046738">
    <property type="entry name" value="DUF6788"/>
</dbReference>
<evidence type="ECO:0000313" key="3">
    <source>
        <dbReference type="EMBL" id="AFY80175.1"/>
    </source>
</evidence>
<dbReference type="Proteomes" id="UP000010367">
    <property type="component" value="Chromosome"/>
</dbReference>
<evidence type="ECO:0000259" key="2">
    <source>
        <dbReference type="Pfam" id="PF20586"/>
    </source>
</evidence>
<keyword evidence="4" id="KW-1185">Reference proteome</keyword>
<dbReference type="AlphaFoldDB" id="K9TCB3"/>
<dbReference type="InParanoid" id="K9TCB3"/>
<feature type="region of interest" description="Disordered" evidence="1">
    <location>
        <begin position="279"/>
        <end position="324"/>
    </location>
</feature>
<dbReference type="eggNOG" id="ENOG5033NM1">
    <property type="taxonomic scope" value="Bacteria"/>
</dbReference>
<reference evidence="3 4" key="1">
    <citation type="submission" date="2012-06" db="EMBL/GenBank/DDBJ databases">
        <title>Finished chromosome of genome of Oscillatoria acuminata PCC 6304.</title>
        <authorList>
            <consortium name="US DOE Joint Genome Institute"/>
            <person name="Gugger M."/>
            <person name="Coursin T."/>
            <person name="Rippka R."/>
            <person name="Tandeau De Marsac N."/>
            <person name="Huntemann M."/>
            <person name="Wei C.-L."/>
            <person name="Han J."/>
            <person name="Detter J.C."/>
            <person name="Han C."/>
            <person name="Tapia R."/>
            <person name="Davenport K."/>
            <person name="Daligault H."/>
            <person name="Erkkila T."/>
            <person name="Gu W."/>
            <person name="Munk A.C.C."/>
            <person name="Teshima H."/>
            <person name="Xu Y."/>
            <person name="Chain P."/>
            <person name="Chen A."/>
            <person name="Krypides N."/>
            <person name="Mavromatis K."/>
            <person name="Markowitz V."/>
            <person name="Szeto E."/>
            <person name="Ivanova N."/>
            <person name="Mikhailova N."/>
            <person name="Ovchinnikova G."/>
            <person name="Pagani I."/>
            <person name="Pati A."/>
            <person name="Goodwin L."/>
            <person name="Peters L."/>
            <person name="Pitluck S."/>
            <person name="Woyke T."/>
            <person name="Kerfeld C."/>
        </authorList>
    </citation>
    <scope>NUCLEOTIDE SEQUENCE [LARGE SCALE GENOMIC DNA]</scope>
    <source>
        <strain evidence="3 4">PCC 6304</strain>
    </source>
</reference>
<feature type="compositionally biased region" description="Basic and acidic residues" evidence="1">
    <location>
        <begin position="123"/>
        <end position="134"/>
    </location>
</feature>
<sequence length="558" mass="63339">MNPQFSNAHSTTSKQETLFDLSAFSRPDKTTVGDWGWENESDAAEPEIRRFKVSDRIQAKLPDSPEGVVVEIKQGKYAWSDTLLIQWDKNVPRKQRGTQSAISSSKALLLEEGESYPTESVIDEEKSSGKTEISVDERDEAIAQEYAQTMIPLVNLAQKYNLSGSKTVDILSARLGEEYSELVEFKRQENQRRYLTEDQIAPDDSGNYPPIPPKPQPDLMGKAETSQEERDEAIAQEYKEPHVSLLMLSQKYGISTREIYDILLDRFGSQLREVDKLKWQEGRRQNHPPTPEGEVQEDAEGDRTPPSSLFPIEEKYGPVESWPDSPEEGMFDFLSYPTESVIDEDSSTGKTGMGSGEGDRSHPEEITDQWGFWINTASDWGEFYWRGNQPTIETSAQECVILEDRGDRWLVVPVGKRPISLEGDGFATGCVKPYEIYKSTLSPDPPGTLSYPTEMINRHEDLTGKTIRQQILPMSISEKRSLLIWLQETIKDEEWTPPPVKSGRQVVGEPVKTSKGYRRQELVRCGKATCKSCPHGPYWYEYWSEGGKRRSKYLGKNP</sequence>
<protein>
    <recommendedName>
        <fullName evidence="2">DUF6788 domain-containing protein</fullName>
    </recommendedName>
</protein>
<feature type="region of interest" description="Disordered" evidence="1">
    <location>
        <begin position="198"/>
        <end position="231"/>
    </location>
</feature>
<feature type="region of interest" description="Disordered" evidence="1">
    <location>
        <begin position="342"/>
        <end position="364"/>
    </location>
</feature>
<dbReference type="KEGG" id="oac:Oscil6304_0426"/>
<feature type="region of interest" description="Disordered" evidence="1">
    <location>
        <begin position="1"/>
        <end position="44"/>
    </location>
</feature>
<dbReference type="Pfam" id="PF20586">
    <property type="entry name" value="DUF6788"/>
    <property type="match status" value="1"/>
</dbReference>
<dbReference type="OrthoDB" id="531835at2"/>
<accession>K9TCB3</accession>